<reference evidence="2 3" key="2">
    <citation type="submission" date="2018-12" db="EMBL/GenBank/DDBJ databases">
        <title>Rhizobacter gummiphilus sp. nov., a rubber-degrading bacterium isolated from the soil of a botanical garden in Japan.</title>
        <authorList>
            <person name="Shunsuke S.S."/>
        </authorList>
    </citation>
    <scope>NUCLEOTIDE SEQUENCE [LARGE SCALE GENOMIC DNA]</scope>
    <source>
        <strain evidence="2 3">S-16</strain>
    </source>
</reference>
<dbReference type="PANTHER" id="PTHR43283">
    <property type="entry name" value="BETA-LACTAMASE-RELATED"/>
    <property type="match status" value="1"/>
</dbReference>
<dbReference type="InterPro" id="IPR012338">
    <property type="entry name" value="Beta-lactam/transpept-like"/>
</dbReference>
<evidence type="ECO:0000259" key="1">
    <source>
        <dbReference type="Pfam" id="PF00144"/>
    </source>
</evidence>
<sequence>MNLDHAASQGFDADRLGHLGASIRRDIDSQRFDGAVLAIHRGGKPVLTESFGWAHRDSGRRMKADDVFCTFSIAKQFTHTLILQRIERGELALTQRVADVIPEFANRGKENITLLQVLTHTAGLTLKLPAMDPMQLGSLDAVVAAACMSAVESVPGERVWYSGIIGTAILAEVLRRVEGGKRAYRDVLAQDLFTPLGMKDSALGTRPDLAARLCPVVARDRQPGLSFAEEYEMFGAMVTAEAEIPALGCVTTAADLSRFANMLRAGGALDAACILSPAMVDLATRNHTGTLPNETWSFASGPRGWKPVPAYLGLGFYLRGDTVTPNFLGTLTSPRSFGGMGAGSTIFWVDPQRDLSCVFLTTGLITCELRNVDRMQRVSDMVVAALVA</sequence>
<organism evidence="2 3">
    <name type="scientific">Piscinibacter terrae</name>
    <dbReference type="NCBI Taxonomy" id="2496871"/>
    <lineage>
        <taxon>Bacteria</taxon>
        <taxon>Pseudomonadati</taxon>
        <taxon>Pseudomonadota</taxon>
        <taxon>Betaproteobacteria</taxon>
        <taxon>Burkholderiales</taxon>
        <taxon>Sphaerotilaceae</taxon>
        <taxon>Piscinibacter</taxon>
    </lineage>
</organism>
<dbReference type="OrthoDB" id="9801061at2"/>
<dbReference type="EMBL" id="QUSW01000004">
    <property type="protein sequence ID" value="RQP23701.1"/>
    <property type="molecule type" value="Genomic_DNA"/>
</dbReference>
<gene>
    <name evidence="2" type="ORF">DZC73_16360</name>
</gene>
<dbReference type="AlphaFoldDB" id="A0A3N7HSA4"/>
<evidence type="ECO:0000313" key="3">
    <source>
        <dbReference type="Proteomes" id="UP000267464"/>
    </source>
</evidence>
<keyword evidence="3" id="KW-1185">Reference proteome</keyword>
<dbReference type="SUPFAM" id="SSF56601">
    <property type="entry name" value="beta-lactamase/transpeptidase-like"/>
    <property type="match status" value="1"/>
</dbReference>
<dbReference type="InterPro" id="IPR050789">
    <property type="entry name" value="Diverse_Enzym_Activities"/>
</dbReference>
<dbReference type="Pfam" id="PF00144">
    <property type="entry name" value="Beta-lactamase"/>
    <property type="match status" value="1"/>
</dbReference>
<dbReference type="Gene3D" id="3.40.710.10">
    <property type="entry name" value="DD-peptidase/beta-lactamase superfamily"/>
    <property type="match status" value="1"/>
</dbReference>
<dbReference type="Proteomes" id="UP000267464">
    <property type="component" value="Unassembled WGS sequence"/>
</dbReference>
<dbReference type="GO" id="GO:0016787">
    <property type="term" value="F:hydrolase activity"/>
    <property type="evidence" value="ECO:0007669"/>
    <property type="project" value="UniProtKB-KW"/>
</dbReference>
<keyword evidence="2" id="KW-0378">Hydrolase</keyword>
<feature type="domain" description="Beta-lactamase-related" evidence="1">
    <location>
        <begin position="23"/>
        <end position="373"/>
    </location>
</feature>
<protein>
    <submittedName>
        <fullName evidence="2">Class A beta-lactamase-related serine hydrolase</fullName>
    </submittedName>
</protein>
<proteinExistence type="predicted"/>
<reference evidence="2 3" key="1">
    <citation type="submission" date="2018-08" db="EMBL/GenBank/DDBJ databases">
        <authorList>
            <person name="Khan S.A."/>
            <person name="Jeon C.O."/>
            <person name="Chun B.H."/>
            <person name="Jeong S.E."/>
        </authorList>
    </citation>
    <scope>NUCLEOTIDE SEQUENCE [LARGE SCALE GENOMIC DNA]</scope>
    <source>
        <strain evidence="2 3">S-16</strain>
    </source>
</reference>
<dbReference type="InterPro" id="IPR001466">
    <property type="entry name" value="Beta-lactam-related"/>
</dbReference>
<name>A0A3N7HSA4_9BURK</name>
<evidence type="ECO:0000313" key="2">
    <source>
        <dbReference type="EMBL" id="RQP23701.1"/>
    </source>
</evidence>
<accession>A0A3N7HSA4</accession>
<dbReference type="RefSeq" id="WP_124541421.1">
    <property type="nucleotide sequence ID" value="NZ_QUSW01000004.1"/>
</dbReference>
<comment type="caution">
    <text evidence="2">The sequence shown here is derived from an EMBL/GenBank/DDBJ whole genome shotgun (WGS) entry which is preliminary data.</text>
</comment>